<organism evidence="1 2">
    <name type="scientific">Solanum commersonii</name>
    <name type="common">Commerson's wild potato</name>
    <name type="synonym">Commerson's nightshade</name>
    <dbReference type="NCBI Taxonomy" id="4109"/>
    <lineage>
        <taxon>Eukaryota</taxon>
        <taxon>Viridiplantae</taxon>
        <taxon>Streptophyta</taxon>
        <taxon>Embryophyta</taxon>
        <taxon>Tracheophyta</taxon>
        <taxon>Spermatophyta</taxon>
        <taxon>Magnoliopsida</taxon>
        <taxon>eudicotyledons</taxon>
        <taxon>Gunneridae</taxon>
        <taxon>Pentapetalae</taxon>
        <taxon>asterids</taxon>
        <taxon>lamiids</taxon>
        <taxon>Solanales</taxon>
        <taxon>Solanaceae</taxon>
        <taxon>Solanoideae</taxon>
        <taxon>Solaneae</taxon>
        <taxon>Solanum</taxon>
    </lineage>
</organism>
<gene>
    <name evidence="1" type="ORF">H5410_001876</name>
</gene>
<dbReference type="Proteomes" id="UP000824120">
    <property type="component" value="Chromosome 1"/>
</dbReference>
<accession>A0A9J6B1C1</accession>
<dbReference type="EMBL" id="JACXVP010000001">
    <property type="protein sequence ID" value="KAG5630159.1"/>
    <property type="molecule type" value="Genomic_DNA"/>
</dbReference>
<sequence>MRNFPCIIILYHQFNRLSMYINLIVLLTREVLTLNHDIARNIVVTMAWHLSGFITLNTLPTFAMEPVYKRINNPHLFDNFPKGLLYLEIGI</sequence>
<comment type="caution">
    <text evidence="1">The sequence shown here is derived from an EMBL/GenBank/DDBJ whole genome shotgun (WGS) entry which is preliminary data.</text>
</comment>
<name>A0A9J6B1C1_SOLCO</name>
<evidence type="ECO:0000313" key="2">
    <source>
        <dbReference type="Proteomes" id="UP000824120"/>
    </source>
</evidence>
<reference evidence="1 2" key="1">
    <citation type="submission" date="2020-09" db="EMBL/GenBank/DDBJ databases">
        <title>De no assembly of potato wild relative species, Solanum commersonii.</title>
        <authorList>
            <person name="Cho K."/>
        </authorList>
    </citation>
    <scope>NUCLEOTIDE SEQUENCE [LARGE SCALE GENOMIC DNA]</scope>
    <source>
        <strain evidence="1">LZ3.2</strain>
        <tissue evidence="1">Leaf</tissue>
    </source>
</reference>
<keyword evidence="2" id="KW-1185">Reference proteome</keyword>
<evidence type="ECO:0000313" key="1">
    <source>
        <dbReference type="EMBL" id="KAG5630159.1"/>
    </source>
</evidence>
<dbReference type="AlphaFoldDB" id="A0A9J6B1C1"/>
<proteinExistence type="predicted"/>
<protein>
    <submittedName>
        <fullName evidence="1">Uncharacterized protein</fullName>
    </submittedName>
</protein>